<accession>A0A915J9M9</accession>
<organism evidence="1 2">
    <name type="scientific">Romanomermis culicivorax</name>
    <name type="common">Nematode worm</name>
    <dbReference type="NCBI Taxonomy" id="13658"/>
    <lineage>
        <taxon>Eukaryota</taxon>
        <taxon>Metazoa</taxon>
        <taxon>Ecdysozoa</taxon>
        <taxon>Nematoda</taxon>
        <taxon>Enoplea</taxon>
        <taxon>Dorylaimia</taxon>
        <taxon>Mermithida</taxon>
        <taxon>Mermithoidea</taxon>
        <taxon>Mermithidae</taxon>
        <taxon>Romanomermis</taxon>
    </lineage>
</organism>
<evidence type="ECO:0000313" key="1">
    <source>
        <dbReference type="Proteomes" id="UP000887565"/>
    </source>
</evidence>
<name>A0A915J9M9_ROMCU</name>
<proteinExistence type="predicted"/>
<dbReference type="Proteomes" id="UP000887565">
    <property type="component" value="Unplaced"/>
</dbReference>
<dbReference type="AlphaFoldDB" id="A0A915J9M9"/>
<evidence type="ECO:0000313" key="2">
    <source>
        <dbReference type="WBParaSite" id="nRc.2.0.1.t22862-RA"/>
    </source>
</evidence>
<sequence>MNHFVARKCNPCPCPGPSCTTVTLDEGSTFADIKKNYEKMLVQPDSSSWDISASSSVEIILTTLRLYQA</sequence>
<protein>
    <submittedName>
        <fullName evidence="2">Uncharacterized protein</fullName>
    </submittedName>
</protein>
<dbReference type="WBParaSite" id="nRc.2.0.1.t22862-RA">
    <property type="protein sequence ID" value="nRc.2.0.1.t22862-RA"/>
    <property type="gene ID" value="nRc.2.0.1.g22862"/>
</dbReference>
<keyword evidence="1" id="KW-1185">Reference proteome</keyword>
<reference evidence="2" key="1">
    <citation type="submission" date="2022-11" db="UniProtKB">
        <authorList>
            <consortium name="WormBaseParasite"/>
        </authorList>
    </citation>
    <scope>IDENTIFICATION</scope>
</reference>